<dbReference type="InterPro" id="IPR013105">
    <property type="entry name" value="TPR_2"/>
</dbReference>
<dbReference type="GO" id="GO:0003677">
    <property type="term" value="F:DNA binding"/>
    <property type="evidence" value="ECO:0007669"/>
    <property type="project" value="InterPro"/>
</dbReference>
<dbReference type="EMBL" id="PCGR01000003">
    <property type="protein sequence ID" value="PJK16177.1"/>
    <property type="molecule type" value="Genomic_DNA"/>
</dbReference>
<proteinExistence type="predicted"/>
<dbReference type="RefSeq" id="WP_100353954.1">
    <property type="nucleotide sequence ID" value="NZ_PCGR01000003.1"/>
</dbReference>
<evidence type="ECO:0000256" key="4">
    <source>
        <dbReference type="ARBA" id="ARBA00023163"/>
    </source>
</evidence>
<dbReference type="GO" id="GO:0006355">
    <property type="term" value="P:regulation of DNA-templated transcription"/>
    <property type="evidence" value="ECO:0007669"/>
    <property type="project" value="InterPro"/>
</dbReference>
<accession>A0A2M9EY84</accession>
<keyword evidence="7" id="KW-1185">Reference proteome</keyword>
<dbReference type="AlphaFoldDB" id="A0A2M9EY84"/>
<evidence type="ECO:0000256" key="1">
    <source>
        <dbReference type="ARBA" id="ARBA00022737"/>
    </source>
</evidence>
<evidence type="ECO:0000256" key="2">
    <source>
        <dbReference type="ARBA" id="ARBA00022803"/>
    </source>
</evidence>
<evidence type="ECO:0000256" key="5">
    <source>
        <dbReference type="SAM" id="Coils"/>
    </source>
</evidence>
<dbReference type="Pfam" id="PF07719">
    <property type="entry name" value="TPR_2"/>
    <property type="match status" value="1"/>
</dbReference>
<evidence type="ECO:0000313" key="6">
    <source>
        <dbReference type="EMBL" id="PJK16177.1"/>
    </source>
</evidence>
<organism evidence="6 7">
    <name type="scientific">Chryseomicrobium excrementi</name>
    <dbReference type="NCBI Taxonomy" id="2041346"/>
    <lineage>
        <taxon>Bacteria</taxon>
        <taxon>Bacillati</taxon>
        <taxon>Bacillota</taxon>
        <taxon>Bacilli</taxon>
        <taxon>Bacillales</taxon>
        <taxon>Caryophanaceae</taxon>
        <taxon>Chryseomicrobium</taxon>
    </lineage>
</organism>
<keyword evidence="2" id="KW-0802">TPR repeat</keyword>
<dbReference type="Gene3D" id="1.25.40.10">
    <property type="entry name" value="Tetratricopeptide repeat domain"/>
    <property type="match status" value="1"/>
</dbReference>
<dbReference type="Proteomes" id="UP000228680">
    <property type="component" value="Unassembled WGS sequence"/>
</dbReference>
<dbReference type="InterPro" id="IPR016032">
    <property type="entry name" value="Sig_transdc_resp-reg_C-effctor"/>
</dbReference>
<comment type="caution">
    <text evidence="6">The sequence shown here is derived from an EMBL/GenBank/DDBJ whole genome shotgun (WGS) entry which is preliminary data.</text>
</comment>
<feature type="coiled-coil region" evidence="5">
    <location>
        <begin position="127"/>
        <end position="179"/>
    </location>
</feature>
<evidence type="ECO:0000256" key="3">
    <source>
        <dbReference type="ARBA" id="ARBA00023015"/>
    </source>
</evidence>
<dbReference type="OrthoDB" id="2697226at2"/>
<keyword evidence="1" id="KW-0677">Repeat</keyword>
<dbReference type="SUPFAM" id="SSF81901">
    <property type="entry name" value="HCP-like"/>
    <property type="match status" value="1"/>
</dbReference>
<keyword evidence="3" id="KW-0805">Transcription regulation</keyword>
<keyword evidence="4" id="KW-0804">Transcription</keyword>
<dbReference type="SUPFAM" id="SSF46894">
    <property type="entry name" value="C-terminal effector domain of the bipartite response regulators"/>
    <property type="match status" value="1"/>
</dbReference>
<dbReference type="InterPro" id="IPR011990">
    <property type="entry name" value="TPR-like_helical_dom_sf"/>
</dbReference>
<reference evidence="6 7" key="1">
    <citation type="submission" date="2017-10" db="EMBL/GenBank/DDBJ databases">
        <title>Draft genome of Chryseomicrobium casticus sp. nov.</title>
        <authorList>
            <person name="Chakraborty R."/>
            <person name="Saha T."/>
        </authorList>
    </citation>
    <scope>NUCLEOTIDE SEQUENCE [LARGE SCALE GENOMIC DNA]</scope>
    <source>
        <strain evidence="6 7">ET03</strain>
    </source>
</reference>
<name>A0A2M9EY84_9BACL</name>
<protein>
    <submittedName>
        <fullName evidence="6">Uncharacterized protein</fullName>
    </submittedName>
</protein>
<keyword evidence="5" id="KW-0175">Coiled coil</keyword>
<gene>
    <name evidence="6" type="ORF">CQS04_09695</name>
</gene>
<sequence>MFDKEAWNSKDQNELFKTLLHRIKVEKKFSDKSIQDMKKLMRYAYYLKMSNQKNYLVAEQEFERILKLFKGNAEACYRYGFILYQKRDWAKALYYFDQALTHGTTRALFPLTESQAMKAPFFKGYCAAQVLKEVKEEMELLDEEDKKLQGEGISISDLIEQFRNEIKSHKYTLETNQEEFVYLDEEVYEDSIFDTKYELLLNYADEGLYAKCRGTRVDLTVDQMELLEKLIKAEGRMVSLHDLDEEISWDTYRTRIRRLKEKFANADVDLAIDNVRGEQSYKLMRMYYGIIRADA</sequence>
<evidence type="ECO:0000313" key="7">
    <source>
        <dbReference type="Proteomes" id="UP000228680"/>
    </source>
</evidence>